<dbReference type="EMBL" id="KV418744">
    <property type="protein sequence ID" value="KZP02287.1"/>
    <property type="molecule type" value="Genomic_DNA"/>
</dbReference>
<evidence type="ECO:0000313" key="2">
    <source>
        <dbReference type="EMBL" id="KZP05674.1"/>
    </source>
</evidence>
<dbReference type="AlphaFoldDB" id="A0A167W438"/>
<gene>
    <name evidence="2" type="ORF">FIBSPDRAFT_1004082</name>
    <name evidence="1" type="ORF">FIBSPDRAFT_905993</name>
</gene>
<dbReference type="EMBL" id="KV417824">
    <property type="protein sequence ID" value="KZP05674.1"/>
    <property type="molecule type" value="Genomic_DNA"/>
</dbReference>
<organism evidence="2">
    <name type="scientific">Athelia psychrophila</name>
    <dbReference type="NCBI Taxonomy" id="1759441"/>
    <lineage>
        <taxon>Eukaryota</taxon>
        <taxon>Fungi</taxon>
        <taxon>Dikarya</taxon>
        <taxon>Basidiomycota</taxon>
        <taxon>Agaricomycotina</taxon>
        <taxon>Agaricomycetes</taxon>
        <taxon>Agaricomycetidae</taxon>
        <taxon>Atheliales</taxon>
        <taxon>Atheliaceae</taxon>
        <taxon>Athelia</taxon>
    </lineage>
</organism>
<accession>A0A167W438</accession>
<protein>
    <submittedName>
        <fullName evidence="2">Uncharacterized protein</fullName>
    </submittedName>
</protein>
<sequence length="167" mass="19066">MTSERKAKSLINYYISAGAFCWSTRSRDARGITITFVLGLPPLRDNWHYIGVVLGERKEQGIRGSISNKGIIVPEETTEFTIVVPLTMFEEAACWDIHVGAGYRLNRTEFDSRNRLGYHPIPTGVQDHLWATTNDTEVQWATEDVMRIFNESETWDLNEMRLPVGDT</sequence>
<evidence type="ECO:0000313" key="1">
    <source>
        <dbReference type="EMBL" id="KZP02287.1"/>
    </source>
</evidence>
<proteinExistence type="predicted"/>
<name>A0A167W438_9AGAM</name>
<reference evidence="2" key="1">
    <citation type="journal article" date="2016" name="Mol. Biol. Evol.">
        <title>Comparative Genomics of Early-Diverging Mushroom-Forming Fungi Provides Insights into the Origins of Lignocellulose Decay Capabilities.</title>
        <authorList>
            <person name="Nagy L.G."/>
            <person name="Riley R."/>
            <person name="Tritt A."/>
            <person name="Adam C."/>
            <person name="Daum C."/>
            <person name="Floudas D."/>
            <person name="Sun H."/>
            <person name="Yadav J.S."/>
            <person name="Pangilinan J."/>
            <person name="Larsson K.H."/>
            <person name="Matsuura K."/>
            <person name="Barry K."/>
            <person name="Labutti K."/>
            <person name="Kuo R."/>
            <person name="Ohm R.A."/>
            <person name="Bhattacharya S.S."/>
            <person name="Shirouzu T."/>
            <person name="Yoshinaga Y."/>
            <person name="Martin F.M."/>
            <person name="Grigoriev I.V."/>
            <person name="Hibbett D.S."/>
        </authorList>
    </citation>
    <scope>NUCLEOTIDE SEQUENCE [LARGE SCALE GENOMIC DNA]</scope>
    <source>
        <strain evidence="2">CBS 109695</strain>
    </source>
</reference>